<evidence type="ECO:0000259" key="5">
    <source>
        <dbReference type="SMART" id="SM00409"/>
    </source>
</evidence>
<sequence length="305" mass="34447">NMLVHLSVLLMLSGLTGVSSITTISRVSVKANSFISIPCLYDPKFKTNVKYLCEGEEWPICTYVAKTNEVNSERFRINDDVSQNVFTVRIRFYKNLLNRKGVYWCAVEIIKDPDVMDSFYLSLASGHPLLHVDNQEVTASPGDNVTIKCYYGNAGHSRWCRLGGFCVTGLFGTLDGTHVIIDHNVPGVFTVTMGRVRTESRGWYFCARGSLQMPVHLIIIQQPSTSEYYTKLAHRGGFNQSFTCLRCLCLQKSDSSSALFLQLKVSSAHLPLQQKHLPLQEKHRPLQEKHLSLQMKHLTLQCLSQ</sequence>
<dbReference type="Proteomes" id="UP000694680">
    <property type="component" value="Chromosome 19"/>
</dbReference>
<dbReference type="Ensembl" id="ENSGWIT00000043773.1">
    <property type="protein sequence ID" value="ENSGWIP00000040285.1"/>
    <property type="gene ID" value="ENSGWIG00000020376.1"/>
</dbReference>
<reference evidence="6" key="1">
    <citation type="submission" date="2020-06" db="EMBL/GenBank/DDBJ databases">
        <authorList>
            <consortium name="Wellcome Sanger Institute Data Sharing"/>
        </authorList>
    </citation>
    <scope>NUCLEOTIDE SEQUENCE [LARGE SCALE GENOMIC DNA]</scope>
</reference>
<reference evidence="6" key="2">
    <citation type="submission" date="2025-08" db="UniProtKB">
        <authorList>
            <consortium name="Ensembl"/>
        </authorList>
    </citation>
    <scope>IDENTIFICATION</scope>
</reference>
<evidence type="ECO:0000313" key="7">
    <source>
        <dbReference type="Proteomes" id="UP000694680"/>
    </source>
</evidence>
<dbReference type="InterPro" id="IPR003599">
    <property type="entry name" value="Ig_sub"/>
</dbReference>
<dbReference type="GO" id="GO:0005886">
    <property type="term" value="C:plasma membrane"/>
    <property type="evidence" value="ECO:0007669"/>
    <property type="project" value="TreeGrafter"/>
</dbReference>
<dbReference type="SMART" id="SM00409">
    <property type="entry name" value="IG"/>
    <property type="match status" value="2"/>
</dbReference>
<organism evidence="6 7">
    <name type="scientific">Gouania willdenowi</name>
    <name type="common">Blunt-snouted clingfish</name>
    <name type="synonym">Lepadogaster willdenowi</name>
    <dbReference type="NCBI Taxonomy" id="441366"/>
    <lineage>
        <taxon>Eukaryota</taxon>
        <taxon>Metazoa</taxon>
        <taxon>Chordata</taxon>
        <taxon>Craniata</taxon>
        <taxon>Vertebrata</taxon>
        <taxon>Euteleostomi</taxon>
        <taxon>Actinopterygii</taxon>
        <taxon>Neopterygii</taxon>
        <taxon>Teleostei</taxon>
        <taxon>Neoteleostei</taxon>
        <taxon>Acanthomorphata</taxon>
        <taxon>Ovalentaria</taxon>
        <taxon>Blenniimorphae</taxon>
        <taxon>Blenniiformes</taxon>
        <taxon>Gobiesocoidei</taxon>
        <taxon>Gobiesocidae</taxon>
        <taxon>Gobiesocinae</taxon>
        <taxon>Gouania</taxon>
    </lineage>
</organism>
<proteinExistence type="predicted"/>
<evidence type="ECO:0000256" key="4">
    <source>
        <dbReference type="SAM" id="SignalP"/>
    </source>
</evidence>
<protein>
    <recommendedName>
        <fullName evidence="5">Immunoglobulin domain-containing protein</fullName>
    </recommendedName>
</protein>
<feature type="domain" description="Immunoglobulin" evidence="5">
    <location>
        <begin position="134"/>
        <end position="220"/>
    </location>
</feature>
<reference evidence="6" key="3">
    <citation type="submission" date="2025-09" db="UniProtKB">
        <authorList>
            <consortium name="Ensembl"/>
        </authorList>
    </citation>
    <scope>IDENTIFICATION</scope>
</reference>
<dbReference type="PANTHER" id="PTHR11860:SF118">
    <property type="entry name" value="CMRF35-LIKE MOLECULE 3-RELATED"/>
    <property type="match status" value="1"/>
</dbReference>
<dbReference type="InterPro" id="IPR013783">
    <property type="entry name" value="Ig-like_fold"/>
</dbReference>
<dbReference type="PANTHER" id="PTHR11860">
    <property type="entry name" value="POLYMERIC-IMMUNOGLOBULIN RECEPTOR"/>
    <property type="match status" value="1"/>
</dbReference>
<evidence type="ECO:0000313" key="6">
    <source>
        <dbReference type="Ensembl" id="ENSGWIP00000040285.1"/>
    </source>
</evidence>
<dbReference type="InterPro" id="IPR036179">
    <property type="entry name" value="Ig-like_dom_sf"/>
</dbReference>
<keyword evidence="4" id="KW-0732">Signal</keyword>
<evidence type="ECO:0000256" key="1">
    <source>
        <dbReference type="ARBA" id="ARBA00004370"/>
    </source>
</evidence>
<evidence type="ECO:0000256" key="2">
    <source>
        <dbReference type="ARBA" id="ARBA00022692"/>
    </source>
</evidence>
<dbReference type="AlphaFoldDB" id="A0A8C5NA61"/>
<keyword evidence="3" id="KW-0472">Membrane</keyword>
<evidence type="ECO:0000256" key="3">
    <source>
        <dbReference type="ARBA" id="ARBA00023136"/>
    </source>
</evidence>
<keyword evidence="7" id="KW-1185">Reference proteome</keyword>
<dbReference type="Gene3D" id="2.60.40.10">
    <property type="entry name" value="Immunoglobulins"/>
    <property type="match status" value="2"/>
</dbReference>
<feature type="signal peptide" evidence="4">
    <location>
        <begin position="1"/>
        <end position="20"/>
    </location>
</feature>
<feature type="chain" id="PRO_5034772927" description="Immunoglobulin domain-containing protein" evidence="4">
    <location>
        <begin position="21"/>
        <end position="305"/>
    </location>
</feature>
<accession>A0A8C5NA61</accession>
<dbReference type="SUPFAM" id="SSF48726">
    <property type="entry name" value="Immunoglobulin"/>
    <property type="match status" value="2"/>
</dbReference>
<dbReference type="GO" id="GO:0004888">
    <property type="term" value="F:transmembrane signaling receptor activity"/>
    <property type="evidence" value="ECO:0007669"/>
    <property type="project" value="TreeGrafter"/>
</dbReference>
<feature type="domain" description="Immunoglobulin" evidence="5">
    <location>
        <begin position="24"/>
        <end position="124"/>
    </location>
</feature>
<dbReference type="InterPro" id="IPR050671">
    <property type="entry name" value="CD300_family_receptors"/>
</dbReference>
<comment type="subcellular location">
    <subcellularLocation>
        <location evidence="1">Membrane</location>
    </subcellularLocation>
</comment>
<keyword evidence="2" id="KW-0812">Transmembrane</keyword>
<name>A0A8C5NA61_GOUWI</name>